<accession>A0A4V2HSW0</accession>
<gene>
    <name evidence="2" type="ORF">EW142_05600</name>
</gene>
<feature type="transmembrane region" description="Helical" evidence="1">
    <location>
        <begin position="6"/>
        <end position="26"/>
    </location>
</feature>
<keyword evidence="1" id="KW-0472">Membrane</keyword>
<evidence type="ECO:0000256" key="1">
    <source>
        <dbReference type="SAM" id="Phobius"/>
    </source>
</evidence>
<keyword evidence="1" id="KW-0812">Transmembrane</keyword>
<organism evidence="2 3">
    <name type="scientific">Flagellimonas allohymeniacidonis</name>
    <dbReference type="NCBI Taxonomy" id="2517819"/>
    <lineage>
        <taxon>Bacteria</taxon>
        <taxon>Pseudomonadati</taxon>
        <taxon>Bacteroidota</taxon>
        <taxon>Flavobacteriia</taxon>
        <taxon>Flavobacteriales</taxon>
        <taxon>Flavobacteriaceae</taxon>
        <taxon>Flagellimonas</taxon>
    </lineage>
</organism>
<evidence type="ECO:0000313" key="3">
    <source>
        <dbReference type="Proteomes" id="UP000291981"/>
    </source>
</evidence>
<evidence type="ECO:0000313" key="2">
    <source>
        <dbReference type="EMBL" id="TAI49270.1"/>
    </source>
</evidence>
<sequence length="96" mass="10574">MNTVNILWLILLIVTVLVLPYVVRLLHRTWLASRSIERYFKEMKEAGIGVAGNTEHIKALNDTIGVASGILDVAGSIDENADTLKTTLATRAEKIN</sequence>
<keyword evidence="1" id="KW-1133">Transmembrane helix</keyword>
<dbReference type="AlphaFoldDB" id="A0A4V2HSW0"/>
<evidence type="ECO:0008006" key="4">
    <source>
        <dbReference type="Google" id="ProtNLM"/>
    </source>
</evidence>
<dbReference type="EMBL" id="SGIU01000001">
    <property type="protein sequence ID" value="TAI49270.1"/>
    <property type="molecule type" value="Genomic_DNA"/>
</dbReference>
<name>A0A4V2HSW0_9FLAO</name>
<comment type="caution">
    <text evidence="2">The sequence shown here is derived from an EMBL/GenBank/DDBJ whole genome shotgun (WGS) entry which is preliminary data.</text>
</comment>
<reference evidence="2 3" key="1">
    <citation type="submission" date="2019-02" db="EMBL/GenBank/DDBJ databases">
        <title>Draft genome sequence of Muricauda sp. 176CP4-71.</title>
        <authorList>
            <person name="Park J.-S."/>
        </authorList>
    </citation>
    <scope>NUCLEOTIDE SEQUENCE [LARGE SCALE GENOMIC DNA]</scope>
    <source>
        <strain evidence="2 3">176CP4-71</strain>
    </source>
</reference>
<keyword evidence="3" id="KW-1185">Reference proteome</keyword>
<dbReference type="Proteomes" id="UP000291981">
    <property type="component" value="Unassembled WGS sequence"/>
</dbReference>
<proteinExistence type="predicted"/>
<protein>
    <recommendedName>
        <fullName evidence="4">DUF948 domain-containing protein</fullName>
    </recommendedName>
</protein>
<dbReference type="RefSeq" id="WP_130610838.1">
    <property type="nucleotide sequence ID" value="NZ_SGIU01000001.1"/>
</dbReference>
<dbReference type="OrthoDB" id="1450339at2"/>